<dbReference type="Pfam" id="PF22664">
    <property type="entry name" value="TRI-like_N"/>
    <property type="match status" value="1"/>
</dbReference>
<dbReference type="InterPro" id="IPR054710">
    <property type="entry name" value="Tri101-like_N"/>
</dbReference>
<proteinExistence type="predicted"/>
<dbReference type="Proteomes" id="UP001150941">
    <property type="component" value="Unassembled WGS sequence"/>
</dbReference>
<dbReference type="AlphaFoldDB" id="A0A9W9NHA7"/>
<evidence type="ECO:0000256" key="1">
    <source>
        <dbReference type="ARBA" id="ARBA00022679"/>
    </source>
</evidence>
<reference evidence="4" key="2">
    <citation type="journal article" date="2023" name="IMA Fungus">
        <title>Comparative genomic study of the Penicillium genus elucidates a diverse pangenome and 15 lateral gene transfer events.</title>
        <authorList>
            <person name="Petersen C."/>
            <person name="Sorensen T."/>
            <person name="Nielsen M.R."/>
            <person name="Sondergaard T.E."/>
            <person name="Sorensen J.L."/>
            <person name="Fitzpatrick D.A."/>
            <person name="Frisvad J.C."/>
            <person name="Nielsen K.L."/>
        </authorList>
    </citation>
    <scope>NUCLEOTIDE SEQUENCE</scope>
    <source>
        <strain evidence="4">IBT 19713</strain>
    </source>
</reference>
<feature type="domain" description="Trichothecene 3-O-acetyltransferase-like N-terminal" evidence="3">
    <location>
        <begin position="26"/>
        <end position="183"/>
    </location>
</feature>
<reference evidence="4" key="1">
    <citation type="submission" date="2022-11" db="EMBL/GenBank/DDBJ databases">
        <authorList>
            <person name="Petersen C."/>
        </authorList>
    </citation>
    <scope>NUCLEOTIDE SEQUENCE</scope>
    <source>
        <strain evidence="4">IBT 19713</strain>
    </source>
</reference>
<sequence>MGVSNTTTATSGLLDIQGQNPSLFKLYTQICSIYAVPDPSSHDTIASTLRSGLFRLMETFPWLAGNVINEGACEGNTGTFRIIRTDEIPLVIKDLRSIPSAPTLDDLRRRNFPMSMLDEKLIAPCLTIHVPGETTGLAVDAAPVFAVQANFITGGLMLTLVGQHNVMDMTGQNQIMNWFSKACHAHRFTPEEISMGSINRADVIPLLEDSVNLEPEIAHQIVKSPLSTQKAPSQPPPSTWGYIVFSATASVALKSWATKTMTLPSGFISTDDSISALIWKYISRARIPRFKPDQESRFARALDVRTSVGAPAAYTGVLTSMAYSAETLDNLDTSPLGVIATDLRKQLDPVKIGRNVRALATFNTRAADKTKTSITANMDGSLDVMLSSWAKVDSFDLDFDLGLGKPEAVRRPAFLPVEGLVYILPRSPAGEIPAAICLRDDDWERLKNDKEFLHYAEYVG</sequence>
<evidence type="ECO:0000259" key="3">
    <source>
        <dbReference type="Pfam" id="PF22664"/>
    </source>
</evidence>
<dbReference type="InterPro" id="IPR051283">
    <property type="entry name" value="Sec_Metabolite_Acyltrans"/>
</dbReference>
<accession>A0A9W9NHA7</accession>
<evidence type="ECO:0000313" key="5">
    <source>
        <dbReference type="Proteomes" id="UP001150941"/>
    </source>
</evidence>
<dbReference type="PANTHER" id="PTHR31896">
    <property type="entry name" value="FAMILY REGULATORY PROTEIN, PUTATIVE (AFU_ORTHOLOGUE AFUA_3G14730)-RELATED"/>
    <property type="match status" value="1"/>
</dbReference>
<dbReference type="EMBL" id="JAPQKS010000007">
    <property type="protein sequence ID" value="KAJ5220004.1"/>
    <property type="molecule type" value="Genomic_DNA"/>
</dbReference>
<protein>
    <recommendedName>
        <fullName evidence="3">Trichothecene 3-O-acetyltransferase-like N-terminal domain-containing protein</fullName>
    </recommendedName>
</protein>
<dbReference type="OrthoDB" id="1862401at2759"/>
<dbReference type="GO" id="GO:0016746">
    <property type="term" value="F:acyltransferase activity"/>
    <property type="evidence" value="ECO:0007669"/>
    <property type="project" value="UniProtKB-KW"/>
</dbReference>
<name>A0A9W9NHA7_9EURO</name>
<dbReference type="RefSeq" id="XP_058326834.1">
    <property type="nucleotide sequence ID" value="XM_058478504.1"/>
</dbReference>
<dbReference type="GeneID" id="83205807"/>
<evidence type="ECO:0000256" key="2">
    <source>
        <dbReference type="ARBA" id="ARBA00023315"/>
    </source>
</evidence>
<keyword evidence="5" id="KW-1185">Reference proteome</keyword>
<dbReference type="PANTHER" id="PTHR31896:SF64">
    <property type="entry name" value="TRICHOTHECENE 3-O-ACETYLTRANSFERASE"/>
    <property type="match status" value="1"/>
</dbReference>
<keyword evidence="1" id="KW-0808">Transferase</keyword>
<gene>
    <name evidence="4" type="ORF">N7468_009208</name>
</gene>
<evidence type="ECO:0000313" key="4">
    <source>
        <dbReference type="EMBL" id="KAJ5220004.1"/>
    </source>
</evidence>
<dbReference type="Gene3D" id="3.30.559.10">
    <property type="entry name" value="Chloramphenicol acetyltransferase-like domain"/>
    <property type="match status" value="2"/>
</dbReference>
<dbReference type="InterPro" id="IPR023213">
    <property type="entry name" value="CAT-like_dom_sf"/>
</dbReference>
<comment type="caution">
    <text evidence="4">The sequence shown here is derived from an EMBL/GenBank/DDBJ whole genome shotgun (WGS) entry which is preliminary data.</text>
</comment>
<keyword evidence="2" id="KW-0012">Acyltransferase</keyword>
<organism evidence="4 5">
    <name type="scientific">Penicillium chermesinum</name>
    <dbReference type="NCBI Taxonomy" id="63820"/>
    <lineage>
        <taxon>Eukaryota</taxon>
        <taxon>Fungi</taxon>
        <taxon>Dikarya</taxon>
        <taxon>Ascomycota</taxon>
        <taxon>Pezizomycotina</taxon>
        <taxon>Eurotiomycetes</taxon>
        <taxon>Eurotiomycetidae</taxon>
        <taxon>Eurotiales</taxon>
        <taxon>Aspergillaceae</taxon>
        <taxon>Penicillium</taxon>
    </lineage>
</organism>